<keyword evidence="3" id="KW-1185">Reference proteome</keyword>
<gene>
    <name evidence="2" type="ORF">DERYTH_LOCUS14697</name>
</gene>
<dbReference type="Proteomes" id="UP000789405">
    <property type="component" value="Unassembled WGS sequence"/>
</dbReference>
<name>A0A9N9NEH0_9GLOM</name>
<accession>A0A9N9NEH0</accession>
<evidence type="ECO:0000313" key="2">
    <source>
        <dbReference type="EMBL" id="CAG8725692.1"/>
    </source>
</evidence>
<feature type="compositionally biased region" description="Polar residues" evidence="1">
    <location>
        <begin position="240"/>
        <end position="258"/>
    </location>
</feature>
<evidence type="ECO:0000256" key="1">
    <source>
        <dbReference type="SAM" id="MobiDB-lite"/>
    </source>
</evidence>
<dbReference type="AlphaFoldDB" id="A0A9N9NEH0"/>
<reference evidence="2" key="1">
    <citation type="submission" date="2021-06" db="EMBL/GenBank/DDBJ databases">
        <authorList>
            <person name="Kallberg Y."/>
            <person name="Tangrot J."/>
            <person name="Rosling A."/>
        </authorList>
    </citation>
    <scope>NUCLEOTIDE SEQUENCE</scope>
    <source>
        <strain evidence="2">MA453B</strain>
    </source>
</reference>
<dbReference type="EMBL" id="CAJVPY010011283">
    <property type="protein sequence ID" value="CAG8725692.1"/>
    <property type="molecule type" value="Genomic_DNA"/>
</dbReference>
<feature type="region of interest" description="Disordered" evidence="1">
    <location>
        <begin position="240"/>
        <end position="262"/>
    </location>
</feature>
<dbReference type="OrthoDB" id="2442165at2759"/>
<protein>
    <submittedName>
        <fullName evidence="2">27693_t:CDS:1</fullName>
    </submittedName>
</protein>
<comment type="caution">
    <text evidence="2">The sequence shown here is derived from an EMBL/GenBank/DDBJ whole genome shotgun (WGS) entry which is preliminary data.</text>
</comment>
<proteinExistence type="predicted"/>
<organism evidence="2 3">
    <name type="scientific">Dentiscutata erythropus</name>
    <dbReference type="NCBI Taxonomy" id="1348616"/>
    <lineage>
        <taxon>Eukaryota</taxon>
        <taxon>Fungi</taxon>
        <taxon>Fungi incertae sedis</taxon>
        <taxon>Mucoromycota</taxon>
        <taxon>Glomeromycotina</taxon>
        <taxon>Glomeromycetes</taxon>
        <taxon>Diversisporales</taxon>
        <taxon>Gigasporaceae</taxon>
        <taxon>Dentiscutata</taxon>
    </lineage>
</organism>
<evidence type="ECO:0000313" key="3">
    <source>
        <dbReference type="Proteomes" id="UP000789405"/>
    </source>
</evidence>
<sequence>MAPTNNMSWPYRQNQDLYTSATCSNYSKPLHTINPTLTYNSDYIQTNANNSIKSNFLNQNTAYNTIMSNKNTNELQALPSFYEHRSVTPILDERHRNSSQISTINQDQESFEAQQNSCNKKISRPTTSFQCTLYSPTNSHDTNTWESNNNSCNEKISRPTTLFQYTSYLPTNSYDTNTWESNNNSCNEKISRSATSFQCTSYSPTNSHDTNTWESNNNSCNKKISRSTISFQHTSYSLTNSHDTNTWESNKNEQNYHSQNKEKVSNIDTQFQSTSSYSPANSSNANIWKPNTNLQKLNFLDENSLVNWLSTRPDLIAQAQSLLTASLPPKTEVSISEQSDKETIINLVMEQCKLLFLRTRNPTKKIRETLIKKITPSTDFVSREFKVLSKKACEYFDNFRHTFNKDMAALARDLLVKNSDPTIENIEQFVASKSLEKFIAKSLKIHVKYLIATHNKEKLSYCENVLKKIKTLDQLTFHLTIPSASRRNYANELDLDQANTELSSDE</sequence>